<evidence type="ECO:0000313" key="10">
    <source>
        <dbReference type="Proteomes" id="UP001316803"/>
    </source>
</evidence>
<dbReference type="GO" id="GO:0007023">
    <property type="term" value="P:post-chaperonin tubulin folding pathway"/>
    <property type="evidence" value="ECO:0007669"/>
    <property type="project" value="InterPro"/>
</dbReference>
<evidence type="ECO:0000256" key="5">
    <source>
        <dbReference type="ARBA" id="ARBA00023186"/>
    </source>
</evidence>
<dbReference type="Pfam" id="PF16752">
    <property type="entry name" value="TBCC_N"/>
    <property type="match status" value="1"/>
</dbReference>
<feature type="region of interest" description="Disordered" evidence="7">
    <location>
        <begin position="152"/>
        <end position="194"/>
    </location>
</feature>
<protein>
    <recommendedName>
        <fullName evidence="8">C-CAP/cofactor C-like domain-containing protein</fullName>
    </recommendedName>
</protein>
<feature type="region of interest" description="Disordered" evidence="7">
    <location>
        <begin position="110"/>
        <end position="139"/>
    </location>
</feature>
<keyword evidence="3" id="KW-0963">Cytoplasm</keyword>
<feature type="compositionally biased region" description="Basic and acidic residues" evidence="7">
    <location>
        <begin position="167"/>
        <end position="176"/>
    </location>
</feature>
<evidence type="ECO:0000256" key="7">
    <source>
        <dbReference type="SAM" id="MobiDB-lite"/>
    </source>
</evidence>
<evidence type="ECO:0000256" key="4">
    <source>
        <dbReference type="ARBA" id="ARBA00022990"/>
    </source>
</evidence>
<comment type="subcellular location">
    <subcellularLocation>
        <location evidence="1">Cytoplasm</location>
    </subcellularLocation>
</comment>
<dbReference type="Gene3D" id="2.160.20.70">
    <property type="match status" value="1"/>
</dbReference>
<keyword evidence="10" id="KW-1185">Reference proteome</keyword>
<comment type="similarity">
    <text evidence="2">Belongs to the TBCC family.</text>
</comment>
<accession>A0AAN8EKJ9</accession>
<dbReference type="InterPro" id="IPR012945">
    <property type="entry name" value="Tubulin-bd_cofactor_C_dom"/>
</dbReference>
<gene>
    <name evidence="9" type="ORF">OHC33_006038</name>
</gene>
<feature type="compositionally biased region" description="Polar residues" evidence="7">
    <location>
        <begin position="122"/>
        <end position="135"/>
    </location>
</feature>
<dbReference type="AlphaFoldDB" id="A0AAN8EKJ9"/>
<comment type="subunit">
    <text evidence="6">Supercomplex made of cofactors A to E. Cofactors A and D function by capturing and stabilizing tubulin in a quasi-native conformation. Cofactor E binds to the cofactor D-tubulin complex; interaction with cofactor C then causes the release of tubulin polypeptides that are committed to the native state.</text>
</comment>
<evidence type="ECO:0000313" key="9">
    <source>
        <dbReference type="EMBL" id="KAK5952917.1"/>
    </source>
</evidence>
<proteinExistence type="inferred from homology"/>
<dbReference type="PANTHER" id="PTHR15139">
    <property type="entry name" value="TUBULIN FOLDING COFACTOR C"/>
    <property type="match status" value="1"/>
</dbReference>
<keyword evidence="5" id="KW-0143">Chaperone</keyword>
<organism evidence="9 10">
    <name type="scientific">Knufia fluminis</name>
    <dbReference type="NCBI Taxonomy" id="191047"/>
    <lineage>
        <taxon>Eukaryota</taxon>
        <taxon>Fungi</taxon>
        <taxon>Dikarya</taxon>
        <taxon>Ascomycota</taxon>
        <taxon>Pezizomycotina</taxon>
        <taxon>Eurotiomycetes</taxon>
        <taxon>Chaetothyriomycetidae</taxon>
        <taxon>Chaetothyriales</taxon>
        <taxon>Trichomeriaceae</taxon>
        <taxon>Knufia</taxon>
    </lineage>
</organism>
<dbReference type="InterPro" id="IPR031925">
    <property type="entry name" value="TBCC_N"/>
</dbReference>
<keyword evidence="4" id="KW-0007">Acetylation</keyword>
<feature type="domain" description="C-CAP/cofactor C-like" evidence="8">
    <location>
        <begin position="202"/>
        <end position="339"/>
    </location>
</feature>
<reference evidence="9 10" key="1">
    <citation type="submission" date="2022-12" db="EMBL/GenBank/DDBJ databases">
        <title>Genomic features and morphological characterization of a novel Knufia sp. strain isolated from spacecraft assembly facility.</title>
        <authorList>
            <person name="Teixeira M."/>
            <person name="Chander A.M."/>
            <person name="Stajich J.E."/>
            <person name="Venkateswaran K."/>
        </authorList>
    </citation>
    <scope>NUCLEOTIDE SEQUENCE [LARGE SCALE GENOMIC DNA]</scope>
    <source>
        <strain evidence="9 10">FJI-L2-BK-P2</strain>
    </source>
</reference>
<dbReference type="Pfam" id="PF07986">
    <property type="entry name" value="TBCC"/>
    <property type="match status" value="1"/>
</dbReference>
<dbReference type="PANTHER" id="PTHR15139:SF0">
    <property type="entry name" value="TUBULIN-SPECIFIC CHAPERONE C"/>
    <property type="match status" value="1"/>
</dbReference>
<dbReference type="GO" id="GO:0005737">
    <property type="term" value="C:cytoplasm"/>
    <property type="evidence" value="ECO:0007669"/>
    <property type="project" value="UniProtKB-SubCell"/>
</dbReference>
<dbReference type="InterPro" id="IPR017901">
    <property type="entry name" value="C-CAP_CF_C-like"/>
</dbReference>
<evidence type="ECO:0000256" key="1">
    <source>
        <dbReference type="ARBA" id="ARBA00004496"/>
    </source>
</evidence>
<dbReference type="SMART" id="SM00673">
    <property type="entry name" value="CARP"/>
    <property type="match status" value="1"/>
</dbReference>
<name>A0AAN8EKJ9_9EURO</name>
<dbReference type="EMBL" id="JAKLMC020000013">
    <property type="protein sequence ID" value="KAK5952917.1"/>
    <property type="molecule type" value="Genomic_DNA"/>
</dbReference>
<evidence type="ECO:0000259" key="8">
    <source>
        <dbReference type="PROSITE" id="PS51329"/>
    </source>
</evidence>
<evidence type="ECO:0000256" key="6">
    <source>
        <dbReference type="ARBA" id="ARBA00026055"/>
    </source>
</evidence>
<dbReference type="GO" id="GO:0015631">
    <property type="term" value="F:tubulin binding"/>
    <property type="evidence" value="ECO:0007669"/>
    <property type="project" value="InterPro"/>
</dbReference>
<evidence type="ECO:0000256" key="2">
    <source>
        <dbReference type="ARBA" id="ARBA00008848"/>
    </source>
</evidence>
<dbReference type="InterPro" id="IPR038397">
    <property type="entry name" value="TBCC_N_sf"/>
</dbReference>
<dbReference type="GO" id="GO:0007021">
    <property type="term" value="P:tubulin complex assembly"/>
    <property type="evidence" value="ECO:0007669"/>
    <property type="project" value="TreeGrafter"/>
</dbReference>
<feature type="region of interest" description="Disordered" evidence="7">
    <location>
        <begin position="379"/>
        <end position="400"/>
    </location>
</feature>
<comment type="caution">
    <text evidence="9">The sequence shown here is derived from an EMBL/GenBank/DDBJ whole genome shotgun (WGS) entry which is preliminary data.</text>
</comment>
<dbReference type="PROSITE" id="PS51329">
    <property type="entry name" value="C_CAP_COFACTOR_C"/>
    <property type="match status" value="1"/>
</dbReference>
<dbReference type="InterPro" id="IPR016098">
    <property type="entry name" value="CAP/MinC_C"/>
</dbReference>
<dbReference type="InterPro" id="IPR006599">
    <property type="entry name" value="CARP_motif"/>
</dbReference>
<dbReference type="Proteomes" id="UP001316803">
    <property type="component" value="Unassembled WGS sequence"/>
</dbReference>
<dbReference type="Gene3D" id="1.20.58.1250">
    <property type="entry name" value="Tubulin Binding Cofactor C, N-terminal domain"/>
    <property type="match status" value="1"/>
</dbReference>
<evidence type="ECO:0000256" key="3">
    <source>
        <dbReference type="ARBA" id="ARBA00022490"/>
    </source>
</evidence>
<sequence length="400" mass="44088">MAIAPITGIIKVAKRHMHDNVMADFHQHFRNQIRLLQEQVDLLSTPDTPVDERKTKADQALSSITKLSAELADASGELPSYDQRSYNQALRDLHDKLAVTQASHAPKAKFAFKNKRLAAPTSEGNSTTTSRSVTPSHLRDPENAVARGLAVPAMASPPTHLSSSRDTSQDRDERQPTAEPTARPEPPHISIESVSGTYLRCPGRGEGAEQTGLSQAGQSCVVSNVKSSVINLMPLPSETTPAPSSLTLNNISWSFILAPNISGPVHMTGLNDSTIALSCRQFRMHDSHNVDVYLYCSSRPIIEDCSNIRFTTMPSVFSADGRNENTSRNMYDQVDDFKWLRTEPSPNWRLMKDDEHIGRDTWKGVLETLEALDREVQEGLTPDPAGTLRVLGRSEAERVT</sequence>
<dbReference type="InterPro" id="IPR027684">
    <property type="entry name" value="TBCC"/>
</dbReference>